<dbReference type="Gene3D" id="3.40.50.300">
    <property type="entry name" value="P-loop containing nucleotide triphosphate hydrolases"/>
    <property type="match status" value="2"/>
</dbReference>
<reference evidence="7 8" key="1">
    <citation type="submission" date="2021-04" db="EMBL/GenBank/DDBJ databases">
        <authorList>
            <person name="Rakotoarivonina H."/>
        </authorList>
    </citation>
    <scope>NUCLEOTIDE SEQUENCE [LARGE SCALE GENOMIC DNA]</scope>
    <source>
        <strain evidence="7 8">XE</strain>
    </source>
</reference>
<feature type="coiled-coil region" evidence="4">
    <location>
        <begin position="739"/>
        <end position="804"/>
    </location>
</feature>
<dbReference type="PANTHER" id="PTHR32114">
    <property type="entry name" value="ABC TRANSPORTER ABCH.3"/>
    <property type="match status" value="1"/>
</dbReference>
<feature type="compositionally biased region" description="Basic and acidic residues" evidence="5">
    <location>
        <begin position="335"/>
        <end position="346"/>
    </location>
</feature>
<dbReference type="SUPFAM" id="SSF52540">
    <property type="entry name" value="P-loop containing nucleoside triphosphate hydrolases"/>
    <property type="match status" value="1"/>
</dbReference>
<dbReference type="RefSeq" id="WP_213486953.1">
    <property type="nucleotide sequence ID" value="NZ_CAJRAY010000105.1"/>
</dbReference>
<feature type="region of interest" description="Disordered" evidence="5">
    <location>
        <begin position="293"/>
        <end position="346"/>
    </location>
</feature>
<dbReference type="InterPro" id="IPR027417">
    <property type="entry name" value="P-loop_NTPase"/>
</dbReference>
<accession>A0ABN7S9N1</accession>
<protein>
    <recommendedName>
        <fullName evidence="3">Nuclease SbcCD subunit C</fullName>
    </recommendedName>
</protein>
<dbReference type="InterPro" id="IPR038729">
    <property type="entry name" value="Rad50/SbcC_AAA"/>
</dbReference>
<feature type="region of interest" description="Disordered" evidence="5">
    <location>
        <begin position="850"/>
        <end position="871"/>
    </location>
</feature>
<evidence type="ECO:0000313" key="8">
    <source>
        <dbReference type="Proteomes" id="UP000681526"/>
    </source>
</evidence>
<keyword evidence="4" id="KW-0175">Coiled coil</keyword>
<comment type="caution">
    <text evidence="7">The sequence shown here is derived from an EMBL/GenBank/DDBJ whole genome shotgun (WGS) entry which is preliminary data.</text>
</comment>
<evidence type="ECO:0000259" key="6">
    <source>
        <dbReference type="Pfam" id="PF13476"/>
    </source>
</evidence>
<name>A0ABN7S9N1_THEXY</name>
<feature type="domain" description="Rad50/SbcC-type AAA" evidence="6">
    <location>
        <begin position="5"/>
        <end position="194"/>
    </location>
</feature>
<evidence type="ECO:0000256" key="3">
    <source>
        <dbReference type="ARBA" id="ARBA00013368"/>
    </source>
</evidence>
<comment type="similarity">
    <text evidence="1">Belongs to the SMC family. SbcC subfamily.</text>
</comment>
<evidence type="ECO:0000256" key="5">
    <source>
        <dbReference type="SAM" id="MobiDB-lite"/>
    </source>
</evidence>
<sequence>MKPIRLTLAGLQSYREKQEVDFERLCEGGVFGIFGPTGSGKSSILDAMTLALYGKVERAAKGTQGILNQAENTLSVAFTFELTGAEGTTRYRVERGFKRTGGASVTCHLCRFIEVRPEGDAVLADRLADVNRCVEERIGLTMDDFTRAVVLPQGKFAEFLSLGGKDRRQMLQRLFALERYGDELLLKLNRRAQETGAELARTAAEQQGLGDASEAAREAAAEARRQAAEAAGVARAELAAAEEAHAALRQVREREEERRALAARREALQADAPRIARLEAELARLEQAERLKPALETADEAQRARREAEARHAETEREHTARTEAAAAAEAAWAEAEREAAEAEPRMAARLEQLAQAEALEREAAAIAEEAEEGRRRLAEAEERMRACEAQAEKAAGLLRRAAARQQELREQLKAVELTPEERSSWMAAAAQAEQLRAAAARRAEAERELAQAEQALSRAREAAREAEGRRAAMVRQAEALLDRAADAFRRLRVLEAEIRREAERLPALTAALRERVREAERRQLAARLAETLKDGQPCPVCGALDHPRPHVPEPGLADEDARAAEAFVRRGERLADELGGLRLKVNALLQQAGQTVRTTAEAAGRTFALPEDSGGEVPGEDAALREAAAAAGPDADPDAAAASALDAAAARAEEARRLAGLCEADWRAIAREADELARGLAEADRAHSRAAAEAEASAAACEAARSRHREAADAHQAQLDAWRGRFPSLEPEDADEAVREWERRDRDAQEIRQKLERSVPFVEEQQKLAQEAERGMHEARLAREVWRERLEARTRTLEDLRARLAAWTGGRPAAELTLEVRREAEALRARLAGCRERRETETRLLQQAAERRASAAEAAQSAAARAQEAERRLQEQLEASDFRDADEARTALEALPRKAAAAAEIEAHREAMRQIEAGIAHIDEVLQGRSVSDEDWRAGEERLAAAKARAEEALAAAAKAERDLEELERKAARWAELESRRRELEELAGRYAKLQSVFRGNAFVEFVAEAQLEQVCRAASERLGFLTKRRYALELDSAGGFVIRDDANGGVRRPVSTLSGGETFLASLALALALSGQIQLRGRHPLQFFFLDEGFGTLDPELLDTVVTALERLHTDNLAVGVISHVPELRARLPRRLIVEPAEPAGSGSRVRLETL</sequence>
<evidence type="ECO:0000313" key="7">
    <source>
        <dbReference type="EMBL" id="CAG5093298.1"/>
    </source>
</evidence>
<organism evidence="7 8">
    <name type="scientific">Thermobacillus xylanilyticus</name>
    <dbReference type="NCBI Taxonomy" id="76633"/>
    <lineage>
        <taxon>Bacteria</taxon>
        <taxon>Bacillati</taxon>
        <taxon>Bacillota</taxon>
        <taxon>Bacilli</taxon>
        <taxon>Bacillales</taxon>
        <taxon>Paenibacillaceae</taxon>
        <taxon>Thermobacillus</taxon>
    </lineage>
</organism>
<evidence type="ECO:0000256" key="2">
    <source>
        <dbReference type="ARBA" id="ARBA00011322"/>
    </source>
</evidence>
<keyword evidence="8" id="KW-1185">Reference proteome</keyword>
<proteinExistence type="inferred from homology"/>
<dbReference type="EMBL" id="CAJRAY010000105">
    <property type="protein sequence ID" value="CAG5093298.1"/>
    <property type="molecule type" value="Genomic_DNA"/>
</dbReference>
<evidence type="ECO:0000256" key="4">
    <source>
        <dbReference type="SAM" id="Coils"/>
    </source>
</evidence>
<feature type="compositionally biased region" description="Basic and acidic residues" evidence="5">
    <location>
        <begin position="300"/>
        <end position="322"/>
    </location>
</feature>
<dbReference type="Pfam" id="PF13476">
    <property type="entry name" value="AAA_23"/>
    <property type="match status" value="1"/>
</dbReference>
<evidence type="ECO:0000256" key="1">
    <source>
        <dbReference type="ARBA" id="ARBA00006930"/>
    </source>
</evidence>
<dbReference type="PANTHER" id="PTHR32114:SF2">
    <property type="entry name" value="ABC TRANSPORTER ABCH.3"/>
    <property type="match status" value="1"/>
</dbReference>
<feature type="coiled-coil region" evidence="4">
    <location>
        <begin position="944"/>
        <end position="998"/>
    </location>
</feature>
<comment type="subunit">
    <text evidence="2">Heterodimer of SbcC and SbcD.</text>
</comment>
<feature type="coiled-coil region" evidence="4">
    <location>
        <begin position="350"/>
        <end position="505"/>
    </location>
</feature>
<feature type="compositionally biased region" description="Low complexity" evidence="5">
    <location>
        <begin position="323"/>
        <end position="334"/>
    </location>
</feature>
<dbReference type="Proteomes" id="UP000681526">
    <property type="component" value="Unassembled WGS sequence"/>
</dbReference>
<gene>
    <name evidence="7" type="primary">txxe 3680</name>
    <name evidence="7" type="ORF">TXXE_19485</name>
</gene>
<feature type="compositionally biased region" description="Low complexity" evidence="5">
    <location>
        <begin position="856"/>
        <end position="867"/>
    </location>
</feature>